<reference evidence="7" key="1">
    <citation type="journal article" date="2019" name="Int. J. Syst. Evol. Microbiol.">
        <title>The Global Catalogue of Microorganisms (GCM) 10K type strain sequencing project: providing services to taxonomists for standard genome sequencing and annotation.</title>
        <authorList>
            <consortium name="The Broad Institute Genomics Platform"/>
            <consortium name="The Broad Institute Genome Sequencing Center for Infectious Disease"/>
            <person name="Wu L."/>
            <person name="Ma J."/>
        </authorList>
    </citation>
    <scope>NUCLEOTIDE SEQUENCE [LARGE SCALE GENOMIC DNA]</scope>
    <source>
        <strain evidence="7">JCM 17939</strain>
    </source>
</reference>
<feature type="domain" description="HTH lysR-type" evidence="5">
    <location>
        <begin position="1"/>
        <end position="50"/>
    </location>
</feature>
<accession>A0ABP8UE48</accession>
<evidence type="ECO:0000256" key="1">
    <source>
        <dbReference type="ARBA" id="ARBA00009437"/>
    </source>
</evidence>
<comment type="caution">
    <text evidence="6">The sequence shown here is derived from an EMBL/GenBank/DDBJ whole genome shotgun (WGS) entry which is preliminary data.</text>
</comment>
<dbReference type="InterPro" id="IPR000847">
    <property type="entry name" value="LysR_HTH_N"/>
</dbReference>
<dbReference type="PANTHER" id="PTHR30346:SF0">
    <property type="entry name" value="HCA OPERON TRANSCRIPTIONAL ACTIVATOR HCAR"/>
    <property type="match status" value="1"/>
</dbReference>
<dbReference type="InterPro" id="IPR036388">
    <property type="entry name" value="WH-like_DNA-bd_sf"/>
</dbReference>
<organism evidence="6 7">
    <name type="scientific">Actinoallomurus vinaceus</name>
    <dbReference type="NCBI Taxonomy" id="1080074"/>
    <lineage>
        <taxon>Bacteria</taxon>
        <taxon>Bacillati</taxon>
        <taxon>Actinomycetota</taxon>
        <taxon>Actinomycetes</taxon>
        <taxon>Streptosporangiales</taxon>
        <taxon>Thermomonosporaceae</taxon>
        <taxon>Actinoallomurus</taxon>
    </lineage>
</organism>
<dbReference type="InterPro" id="IPR036390">
    <property type="entry name" value="WH_DNA-bd_sf"/>
</dbReference>
<name>A0ABP8UE48_9ACTN</name>
<comment type="similarity">
    <text evidence="1">Belongs to the LysR transcriptional regulatory family.</text>
</comment>
<sequence length="97" mass="11079">MELRDIEIFLTLAEELHFGRTAERLHISQARVSQAIGQQERGVGGRLFDRPDITYLPIRDIDALPYAAVWHTESENNLIRALVQTIRDLGPRTLDTP</sequence>
<dbReference type="SUPFAM" id="SSF46785">
    <property type="entry name" value="Winged helix' DNA-binding domain"/>
    <property type="match status" value="1"/>
</dbReference>
<evidence type="ECO:0000256" key="4">
    <source>
        <dbReference type="ARBA" id="ARBA00023163"/>
    </source>
</evidence>
<dbReference type="Gene3D" id="1.10.10.10">
    <property type="entry name" value="Winged helix-like DNA-binding domain superfamily/Winged helix DNA-binding domain"/>
    <property type="match status" value="1"/>
</dbReference>
<dbReference type="EMBL" id="BAABHK010000007">
    <property type="protein sequence ID" value="GAA4629950.1"/>
    <property type="molecule type" value="Genomic_DNA"/>
</dbReference>
<evidence type="ECO:0000313" key="7">
    <source>
        <dbReference type="Proteomes" id="UP001501442"/>
    </source>
</evidence>
<keyword evidence="7" id="KW-1185">Reference proteome</keyword>
<protein>
    <recommendedName>
        <fullName evidence="5">HTH lysR-type domain-containing protein</fullName>
    </recommendedName>
</protein>
<keyword evidence="4" id="KW-0804">Transcription</keyword>
<proteinExistence type="inferred from homology"/>
<evidence type="ECO:0000256" key="2">
    <source>
        <dbReference type="ARBA" id="ARBA00023015"/>
    </source>
</evidence>
<evidence type="ECO:0000256" key="3">
    <source>
        <dbReference type="ARBA" id="ARBA00023125"/>
    </source>
</evidence>
<evidence type="ECO:0000313" key="6">
    <source>
        <dbReference type="EMBL" id="GAA4629950.1"/>
    </source>
</evidence>
<dbReference type="PROSITE" id="PS50931">
    <property type="entry name" value="HTH_LYSR"/>
    <property type="match status" value="1"/>
</dbReference>
<keyword evidence="3" id="KW-0238">DNA-binding</keyword>
<evidence type="ECO:0000259" key="5">
    <source>
        <dbReference type="PROSITE" id="PS50931"/>
    </source>
</evidence>
<dbReference type="PANTHER" id="PTHR30346">
    <property type="entry name" value="TRANSCRIPTIONAL DUAL REGULATOR HCAR-RELATED"/>
    <property type="match status" value="1"/>
</dbReference>
<dbReference type="Proteomes" id="UP001501442">
    <property type="component" value="Unassembled WGS sequence"/>
</dbReference>
<gene>
    <name evidence="6" type="ORF">GCM10023196_053370</name>
</gene>
<keyword evidence="2" id="KW-0805">Transcription regulation</keyword>
<dbReference type="Pfam" id="PF00126">
    <property type="entry name" value="HTH_1"/>
    <property type="match status" value="1"/>
</dbReference>